<dbReference type="SUPFAM" id="SSF53850">
    <property type="entry name" value="Periplasmic binding protein-like II"/>
    <property type="match status" value="1"/>
</dbReference>
<proteinExistence type="predicted"/>
<organism evidence="2 3">
    <name type="scientific">Yanshouia hominis</name>
    <dbReference type="NCBI Taxonomy" id="2763673"/>
    <lineage>
        <taxon>Bacteria</taxon>
        <taxon>Bacillati</taxon>
        <taxon>Bacillota</taxon>
        <taxon>Clostridia</taxon>
        <taxon>Eubacteriales</taxon>
        <taxon>Oscillospiraceae</taxon>
        <taxon>Yanshouia</taxon>
    </lineage>
</organism>
<dbReference type="PANTHER" id="PTHR30006">
    <property type="entry name" value="THIAMINE-BINDING PERIPLASMIC PROTEIN-RELATED"/>
    <property type="match status" value="1"/>
</dbReference>
<keyword evidence="1" id="KW-0732">Signal</keyword>
<dbReference type="EMBL" id="JACRTB010000008">
    <property type="protein sequence ID" value="MBC8576103.1"/>
    <property type="molecule type" value="Genomic_DNA"/>
</dbReference>
<dbReference type="PANTHER" id="PTHR30006:SF2">
    <property type="entry name" value="ABC TRANSPORTER SUBSTRATE-BINDING PROTEIN"/>
    <property type="match status" value="1"/>
</dbReference>
<name>A0ABR7NKD3_9FIRM</name>
<sequence length="145" mass="16598">MDAYKLAFEKKYPEVEVNVYRAISGEVLTKLKTEKEAQQVSVDVVWVADFSSANSLKELDLLAKYDSAEGAAIDPAFKDSEGYYYGSRIINMVLQYRHSGARFLEGSSLARVFRPGRPARRQQRLRIPVHRCIGRERRLRLGLFP</sequence>
<reference evidence="2 3" key="1">
    <citation type="submission" date="2020-08" db="EMBL/GenBank/DDBJ databases">
        <title>Genome public.</title>
        <authorList>
            <person name="Liu C."/>
            <person name="Sun Q."/>
        </authorList>
    </citation>
    <scope>NUCLEOTIDE SEQUENCE [LARGE SCALE GENOMIC DNA]</scope>
    <source>
        <strain evidence="2 3">BX1</strain>
    </source>
</reference>
<comment type="caution">
    <text evidence="2">The sequence shown here is derived from an EMBL/GenBank/DDBJ whole genome shotgun (WGS) entry which is preliminary data.</text>
</comment>
<dbReference type="Proteomes" id="UP000658131">
    <property type="component" value="Unassembled WGS sequence"/>
</dbReference>
<evidence type="ECO:0000313" key="2">
    <source>
        <dbReference type="EMBL" id="MBC8576103.1"/>
    </source>
</evidence>
<keyword evidence="3" id="KW-1185">Reference proteome</keyword>
<evidence type="ECO:0000256" key="1">
    <source>
        <dbReference type="ARBA" id="ARBA00022729"/>
    </source>
</evidence>
<evidence type="ECO:0000313" key="3">
    <source>
        <dbReference type="Proteomes" id="UP000658131"/>
    </source>
</evidence>
<gene>
    <name evidence="2" type="ORF">H8717_06740</name>
</gene>
<dbReference type="Gene3D" id="3.40.190.10">
    <property type="entry name" value="Periplasmic binding protein-like II"/>
    <property type="match status" value="1"/>
</dbReference>
<protein>
    <submittedName>
        <fullName evidence="2">Extracellular solute-binding protein</fullName>
    </submittedName>
</protein>
<accession>A0ABR7NKD3</accession>